<dbReference type="Proteomes" id="UP000019277">
    <property type="component" value="Unassembled WGS sequence"/>
</dbReference>
<dbReference type="InterPro" id="IPR046253">
    <property type="entry name" value="DUF6286"/>
</dbReference>
<reference evidence="3 4" key="1">
    <citation type="journal article" date="2014" name="Genome Announc.">
        <title>Draft Genome Sequence of the Antitrypanosomally Active Sponge-Associated Bacterium Actinokineospora sp. Strain EG49.</title>
        <authorList>
            <person name="Harjes J."/>
            <person name="Ryu T."/>
            <person name="Abdelmohsen U.R."/>
            <person name="Moitinho-Silva L."/>
            <person name="Horn H."/>
            <person name="Ravasi T."/>
            <person name="Hentschel U."/>
        </authorList>
    </citation>
    <scope>NUCLEOTIDE SEQUENCE [LARGE SCALE GENOMIC DNA]</scope>
    <source>
        <strain evidence="3 4">EG49</strain>
    </source>
</reference>
<evidence type="ECO:0000256" key="1">
    <source>
        <dbReference type="SAM" id="Phobius"/>
    </source>
</evidence>
<gene>
    <name evidence="3" type="ORF">UO65_3026</name>
</gene>
<evidence type="ECO:0000313" key="3">
    <source>
        <dbReference type="EMBL" id="EWC61668.1"/>
    </source>
</evidence>
<sequence length="178" mass="19479">MRVFVRILSLLLGLALAAAGALLALEVGWTWARPVDGPLLVPWPAWRDRLAGLTWQDTEVRVTAWVVAGAGLVLLLVALTARRKDVELLDPTPGVTVRTSPRSLARIVGTRVRAEENVSGASVTATARKVRVRASSGLESEEQLRPRLQEVVRTTLEDLPLTRRPRVSVVVDSPRDRS</sequence>
<proteinExistence type="predicted"/>
<evidence type="ECO:0000313" key="4">
    <source>
        <dbReference type="Proteomes" id="UP000019277"/>
    </source>
</evidence>
<evidence type="ECO:0000259" key="2">
    <source>
        <dbReference type="Pfam" id="PF19803"/>
    </source>
</evidence>
<organism evidence="3 4">
    <name type="scientific">Actinokineospora spheciospongiae</name>
    <dbReference type="NCBI Taxonomy" id="909613"/>
    <lineage>
        <taxon>Bacteria</taxon>
        <taxon>Bacillati</taxon>
        <taxon>Actinomycetota</taxon>
        <taxon>Actinomycetes</taxon>
        <taxon>Pseudonocardiales</taxon>
        <taxon>Pseudonocardiaceae</taxon>
        <taxon>Actinokineospora</taxon>
    </lineage>
</organism>
<dbReference type="eggNOG" id="ENOG503428R">
    <property type="taxonomic scope" value="Bacteria"/>
</dbReference>
<feature type="transmembrane region" description="Helical" evidence="1">
    <location>
        <begin position="62"/>
        <end position="81"/>
    </location>
</feature>
<keyword evidence="1" id="KW-0812">Transmembrane</keyword>
<accession>A0A8E3BFG9</accession>
<dbReference type="EMBL" id="AYXG01000103">
    <property type="protein sequence ID" value="EWC61668.1"/>
    <property type="molecule type" value="Genomic_DNA"/>
</dbReference>
<dbReference type="Pfam" id="PF19803">
    <property type="entry name" value="DUF6286"/>
    <property type="match status" value="1"/>
</dbReference>
<dbReference type="STRING" id="909613.UO65_3026"/>
<name>W7IMR0_9PSEU</name>
<comment type="caution">
    <text evidence="3">The sequence shown here is derived from an EMBL/GenBank/DDBJ whole genome shotgun (WGS) entry which is preliminary data.</text>
</comment>
<keyword evidence="4" id="KW-1185">Reference proteome</keyword>
<keyword evidence="1" id="KW-1133">Transmembrane helix</keyword>
<feature type="domain" description="DUF6286" evidence="2">
    <location>
        <begin position="70"/>
        <end position="171"/>
    </location>
</feature>
<dbReference type="OrthoDB" id="5191564at2"/>
<protein>
    <submittedName>
        <fullName evidence="3">Putative membrane protein</fullName>
    </submittedName>
</protein>
<accession>W7IMR0</accession>
<keyword evidence="1" id="KW-0472">Membrane</keyword>
<dbReference type="AlphaFoldDB" id="W7IMR0"/>
<dbReference type="RefSeq" id="WP_035282948.1">
    <property type="nucleotide sequence ID" value="NZ_AYXG01000103.1"/>
</dbReference>